<dbReference type="InterPro" id="IPR048400">
    <property type="entry name" value="SLS1_N"/>
</dbReference>
<organism evidence="6 7">
    <name type="scientific">Ophiostoma piceae (strain UAMH 11346)</name>
    <name type="common">Sap stain fungus</name>
    <dbReference type="NCBI Taxonomy" id="1262450"/>
    <lineage>
        <taxon>Eukaryota</taxon>
        <taxon>Fungi</taxon>
        <taxon>Dikarya</taxon>
        <taxon>Ascomycota</taxon>
        <taxon>Pezizomycotina</taxon>
        <taxon>Sordariomycetes</taxon>
        <taxon>Sordariomycetidae</taxon>
        <taxon>Ophiostomatales</taxon>
        <taxon>Ophiostomataceae</taxon>
        <taxon>Ophiostoma</taxon>
    </lineage>
</organism>
<feature type="domain" description="SLS1 first KH" evidence="2">
    <location>
        <begin position="297"/>
        <end position="388"/>
    </location>
</feature>
<feature type="domain" description="SLS1 C-terminal" evidence="5">
    <location>
        <begin position="526"/>
        <end position="869"/>
    </location>
</feature>
<evidence type="ECO:0000259" key="4">
    <source>
        <dbReference type="Pfam" id="PF20777"/>
    </source>
</evidence>
<dbReference type="HOGENOM" id="CLU_011385_0_0_1"/>
<gene>
    <name evidence="6" type="ORF">F503_02284</name>
</gene>
<evidence type="ECO:0000259" key="5">
    <source>
        <dbReference type="Pfam" id="PF20778"/>
    </source>
</evidence>
<name>S3CXF9_OPHP1</name>
<evidence type="ECO:0000313" key="6">
    <source>
        <dbReference type="EMBL" id="EPE05545.1"/>
    </source>
</evidence>
<dbReference type="OrthoDB" id="5392646at2759"/>
<feature type="domain" description="SLS1 N-terminal" evidence="3">
    <location>
        <begin position="149"/>
        <end position="290"/>
    </location>
</feature>
<dbReference type="VEuPathDB" id="FungiDB:F503_02284"/>
<dbReference type="Pfam" id="PF14611">
    <property type="entry name" value="KH_SLS1_1"/>
    <property type="match status" value="1"/>
</dbReference>
<evidence type="ECO:0000259" key="2">
    <source>
        <dbReference type="Pfam" id="PF14611"/>
    </source>
</evidence>
<feature type="region of interest" description="Disordered" evidence="1">
    <location>
        <begin position="331"/>
        <end position="352"/>
    </location>
</feature>
<evidence type="ECO:0000256" key="1">
    <source>
        <dbReference type="SAM" id="MobiDB-lite"/>
    </source>
</evidence>
<dbReference type="InterPro" id="IPR032741">
    <property type="entry name" value="Sls1_KH-1"/>
</dbReference>
<sequence>MANRRPRLSGIACLQCESRLLQSSANRRFSRLATPSLCPGAVRPSAAPNPATYSLPTRNHAANAIRKLHGGGGISLGRQAEALASTKSRSDSDDGIILNGRSSGNNRLSDLVVDDVLIDGDIIEEPLIDERVSPAEAEQIWTSLLGDEGEPTEDDVFGYIDELQPTDERILPQSVYKNIAHSLSEGFTTSQLVSYVRKKRKPTTARPVYPWEKKRRPWVPDAPGQNTYHALYGKKNSPGEASGNRIVTDAKVKAIGPGSALLLQGYINSSMTNKDKVIAQLMRECWGVSISEVMEAPGKLLVEVREVEFALLEGGAQSWLRDISTAFSTVTTTTATGSKSSSRSTSKGQTRHNRRIELYAGRRTVRISAPASVADAMMAEINRVLKSVTTKRFSLEDIARPGVVISEDALKAVGALTGSWVRHSTGRASALDADGDRKQDKAEVVVSWVTPKATAASTTAVEDTGDVVYRLLLHTFGPSAVVAAPNVEESAMPTSSGNSLYLDHRPLKKSKGRFLVCEANSSFRAKLGWHDRLGKWARWIEPMLRAQVMEAERYAKLKVVPGVWSLPFDFTLGAAPSTRDAKWHDTIQSSTVSALGRVLHEQDHDAKTPVYGVGGTVPPEEPALRVPDVRRAFLAVTPPLLGLKLDGAEDSEVASSTTIVLRFLPGTKASSGSNAPPIELTLDASTEGEQPVLTSLRVISAFSVCDTLFPTQMVDARTTQKRFYELPGADILASATDAAEANPLAPLLTFLQQSNIDLRDSSKFITTPLHLHKLGLPRAVLGDRANGDAGDQDETVYVDYLFSGAEVRRRVATPFQGWTLSLTNVQTGLGQARWTELGLEAVPAGTAAAQGAAADVHSKESFRNAVGDLVHGDAIQWRMPVGEVLC</sequence>
<dbReference type="Pfam" id="PF20776">
    <property type="entry name" value="SLS1_N"/>
    <property type="match status" value="1"/>
</dbReference>
<dbReference type="GO" id="GO:0005743">
    <property type="term" value="C:mitochondrial inner membrane"/>
    <property type="evidence" value="ECO:0007669"/>
    <property type="project" value="InterPro"/>
</dbReference>
<accession>S3CXF9</accession>
<dbReference type="EMBL" id="KE148156">
    <property type="protein sequence ID" value="EPE05545.1"/>
    <property type="molecule type" value="Genomic_DNA"/>
</dbReference>
<dbReference type="Pfam" id="PF20777">
    <property type="entry name" value="KH_SLS1_2"/>
    <property type="match status" value="1"/>
</dbReference>
<dbReference type="AlphaFoldDB" id="S3CXF9"/>
<dbReference type="Pfam" id="PF20778">
    <property type="entry name" value="SLS1_C"/>
    <property type="match status" value="1"/>
</dbReference>
<dbReference type="Proteomes" id="UP000016923">
    <property type="component" value="Unassembled WGS sequence"/>
</dbReference>
<keyword evidence="7" id="KW-1185">Reference proteome</keyword>
<feature type="domain" description="SLS1 second KH" evidence="4">
    <location>
        <begin position="392"/>
        <end position="474"/>
    </location>
</feature>
<feature type="compositionally biased region" description="Low complexity" evidence="1">
    <location>
        <begin position="331"/>
        <end position="346"/>
    </location>
</feature>
<dbReference type="InterPro" id="IPR048401">
    <property type="entry name" value="SLS1_C"/>
</dbReference>
<evidence type="ECO:0000313" key="7">
    <source>
        <dbReference type="Proteomes" id="UP000016923"/>
    </source>
</evidence>
<dbReference type="InterPro" id="IPR048748">
    <property type="entry name" value="SLS1_KH2"/>
</dbReference>
<proteinExistence type="predicted"/>
<evidence type="ECO:0000259" key="3">
    <source>
        <dbReference type="Pfam" id="PF20776"/>
    </source>
</evidence>
<reference evidence="6 7" key="1">
    <citation type="journal article" date="2013" name="BMC Genomics">
        <title>The genome and transcriptome of the pine saprophyte Ophiostoma piceae, and a comparison with the bark beetle-associated pine pathogen Grosmannia clavigera.</title>
        <authorList>
            <person name="Haridas S."/>
            <person name="Wang Y."/>
            <person name="Lim L."/>
            <person name="Massoumi Alamouti S."/>
            <person name="Jackman S."/>
            <person name="Docking R."/>
            <person name="Robertson G."/>
            <person name="Birol I."/>
            <person name="Bohlmann J."/>
            <person name="Breuil C."/>
        </authorList>
    </citation>
    <scope>NUCLEOTIDE SEQUENCE [LARGE SCALE GENOMIC DNA]</scope>
    <source>
        <strain evidence="6 7">UAMH 11346</strain>
    </source>
</reference>
<dbReference type="eggNOG" id="ENOG502S4E9">
    <property type="taxonomic scope" value="Eukaryota"/>
</dbReference>
<dbReference type="OMA" id="FVCLRCE"/>
<protein>
    <submittedName>
        <fullName evidence="6">Uncharacterized protein</fullName>
    </submittedName>
</protein>